<keyword evidence="3" id="KW-0812">Transmembrane</keyword>
<dbReference type="InterPro" id="IPR017732">
    <property type="entry name" value="T4/T6SS_DotU"/>
</dbReference>
<protein>
    <submittedName>
        <fullName evidence="5">Type VI secretion system protein TssL</fullName>
    </submittedName>
</protein>
<proteinExistence type="predicted"/>
<reference evidence="5 6" key="1">
    <citation type="submission" date="2019-01" db="EMBL/GenBank/DDBJ databases">
        <title>The draft genome of Rhizobium sp. 24NR.</title>
        <authorList>
            <person name="Liu L."/>
            <person name="Liang L."/>
            <person name="Shi S."/>
            <person name="Xu L."/>
            <person name="Wang X."/>
            <person name="Li L."/>
            <person name="Zhang X."/>
        </authorList>
    </citation>
    <scope>NUCLEOTIDE SEQUENCE [LARGE SCALE GENOMIC DNA]</scope>
    <source>
        <strain evidence="5 6">24NR</strain>
    </source>
</reference>
<dbReference type="Pfam" id="PF00691">
    <property type="entry name" value="OmpA"/>
    <property type="match status" value="1"/>
</dbReference>
<evidence type="ECO:0000256" key="2">
    <source>
        <dbReference type="SAM" id="MobiDB-lite"/>
    </source>
</evidence>
<dbReference type="InterPro" id="IPR036737">
    <property type="entry name" value="OmpA-like_sf"/>
</dbReference>
<keyword evidence="6" id="KW-1185">Reference proteome</keyword>
<evidence type="ECO:0000313" key="5">
    <source>
        <dbReference type="EMBL" id="RWX81502.1"/>
    </source>
</evidence>
<dbReference type="InterPro" id="IPR038522">
    <property type="entry name" value="T4/T6SS_DotU_sf"/>
</dbReference>
<evidence type="ECO:0000313" key="6">
    <source>
        <dbReference type="Proteomes" id="UP000287687"/>
    </source>
</evidence>
<dbReference type="InterPro" id="IPR050330">
    <property type="entry name" value="Bact_OuterMem_StrucFunc"/>
</dbReference>
<accession>A0A444LMK6</accession>
<dbReference type="PANTHER" id="PTHR30329:SF19">
    <property type="entry name" value="OUTER MEMBRANE PROTEIN, OMPA FAMILY"/>
    <property type="match status" value="1"/>
</dbReference>
<evidence type="ECO:0000256" key="3">
    <source>
        <dbReference type="SAM" id="Phobius"/>
    </source>
</evidence>
<sequence>MTNDSTSSWHDLPTVVELTEDGVRKKHSAQKMAEMLNDVLDSPEGRPMHDLPKSLPAGGWSVETLVRNFRFGGEEVPTLVRSAAPLLNLAHALRYTNEQPDMDQLRRVAVEAVGRYERDLAGARISPERARAAHYVVCATVDDVVLSKPWGVRAGWARSGLVSTFHMDVTGGDRVFDLLDHFHQSPGSNKDLLLLIYLSLSLAFEGRTRVSPRGNLELGRIRDSLYKTLLGQYGVFERELSPHWKGVSARHKPLRTAVVLWTLLSILALVFGLGYLFFTMSLNRASDGTFERLASLPPRDTPSVLIKLPEPQPAPAVAEVKPVEPPAPPPVQKPVPTRLDNLLAFLQPEVEKKLVSLSDSNGRLLVRINNSGLFDTGSAEVSGKFRDLIRRIGGALAAENFRAVVVGYTDNVPIRTIQFPSNWHLSEARAKAVGDILISYTGPEAILTEGRADSDPIAGNDTPEGREMNRRTEILVLTNPSERLTDAGLKTPAVQSQTQDTPIVPADGGAAP</sequence>
<dbReference type="EMBL" id="SBIP01000001">
    <property type="protein sequence ID" value="RWX81502.1"/>
    <property type="molecule type" value="Genomic_DNA"/>
</dbReference>
<comment type="caution">
    <text evidence="5">The sequence shown here is derived from an EMBL/GenBank/DDBJ whole genome shotgun (WGS) entry which is preliminary data.</text>
</comment>
<feature type="transmembrane region" description="Helical" evidence="3">
    <location>
        <begin position="258"/>
        <end position="278"/>
    </location>
</feature>
<evidence type="ECO:0000259" key="4">
    <source>
        <dbReference type="PROSITE" id="PS51123"/>
    </source>
</evidence>
<dbReference type="PANTHER" id="PTHR30329">
    <property type="entry name" value="STATOR ELEMENT OF FLAGELLAR MOTOR COMPLEX"/>
    <property type="match status" value="1"/>
</dbReference>
<evidence type="ECO:0000256" key="1">
    <source>
        <dbReference type="PROSITE-ProRule" id="PRU00473"/>
    </source>
</evidence>
<dbReference type="NCBIfam" id="TIGR03349">
    <property type="entry name" value="IV_VI_DotU"/>
    <property type="match status" value="1"/>
</dbReference>
<dbReference type="RefSeq" id="WP_128441378.1">
    <property type="nucleotide sequence ID" value="NZ_SBIP01000001.1"/>
</dbReference>
<dbReference type="Proteomes" id="UP000287687">
    <property type="component" value="Unassembled WGS sequence"/>
</dbReference>
<dbReference type="NCBIfam" id="TIGR03350">
    <property type="entry name" value="type_VI_ompA"/>
    <property type="match status" value="1"/>
</dbReference>
<dbReference type="SUPFAM" id="SSF103088">
    <property type="entry name" value="OmpA-like"/>
    <property type="match status" value="1"/>
</dbReference>
<keyword evidence="1 3" id="KW-0472">Membrane</keyword>
<feature type="compositionally biased region" description="Basic and acidic residues" evidence="2">
    <location>
        <begin position="463"/>
        <end position="473"/>
    </location>
</feature>
<dbReference type="Pfam" id="PF09850">
    <property type="entry name" value="DotU"/>
    <property type="match status" value="1"/>
</dbReference>
<dbReference type="OrthoDB" id="345640at2"/>
<dbReference type="PROSITE" id="PS51123">
    <property type="entry name" value="OMPA_2"/>
    <property type="match status" value="1"/>
</dbReference>
<keyword evidence="3" id="KW-1133">Transmembrane helix</keyword>
<name>A0A444LMK6_9HYPH</name>
<feature type="domain" description="OmpA-like" evidence="4">
    <location>
        <begin position="361"/>
        <end position="480"/>
    </location>
</feature>
<dbReference type="InterPro" id="IPR017733">
    <property type="entry name" value="OmpA-like_dom_proteobacteria"/>
</dbReference>
<dbReference type="NCBIfam" id="NF038228">
    <property type="entry name" value="IcmH_DotU_IVB"/>
    <property type="match status" value="1"/>
</dbReference>
<gene>
    <name evidence="5" type="primary">tssL</name>
    <name evidence="5" type="ORF">EPK99_04220</name>
</gene>
<dbReference type="CDD" id="cd07185">
    <property type="entry name" value="OmpA_C-like"/>
    <property type="match status" value="1"/>
</dbReference>
<organism evidence="5 6">
    <name type="scientific">Neorhizobium lilium</name>
    <dbReference type="NCBI Taxonomy" id="2503024"/>
    <lineage>
        <taxon>Bacteria</taxon>
        <taxon>Pseudomonadati</taxon>
        <taxon>Pseudomonadota</taxon>
        <taxon>Alphaproteobacteria</taxon>
        <taxon>Hyphomicrobiales</taxon>
        <taxon>Rhizobiaceae</taxon>
        <taxon>Rhizobium/Agrobacterium group</taxon>
        <taxon>Neorhizobium</taxon>
    </lineage>
</organism>
<feature type="region of interest" description="Disordered" evidence="2">
    <location>
        <begin position="451"/>
        <end position="512"/>
    </location>
</feature>
<dbReference type="AlphaFoldDB" id="A0A444LMK6"/>
<dbReference type="Gene3D" id="1.25.40.590">
    <property type="entry name" value="Type IV / VI secretion system, DotU"/>
    <property type="match status" value="1"/>
</dbReference>
<dbReference type="InterPro" id="IPR006665">
    <property type="entry name" value="OmpA-like"/>
</dbReference>
<dbReference type="GO" id="GO:0016020">
    <property type="term" value="C:membrane"/>
    <property type="evidence" value="ECO:0007669"/>
    <property type="project" value="UniProtKB-UniRule"/>
</dbReference>
<dbReference type="Gene3D" id="3.30.1330.60">
    <property type="entry name" value="OmpA-like domain"/>
    <property type="match status" value="1"/>
</dbReference>